<feature type="domain" description="Bromo" evidence="4">
    <location>
        <begin position="525"/>
        <end position="595"/>
    </location>
</feature>
<keyword evidence="6" id="KW-1185">Reference proteome</keyword>
<proteinExistence type="predicted"/>
<dbReference type="PANTHER" id="PTHR15398:SF4">
    <property type="entry name" value="BROMODOMAIN-CONTAINING PROTEIN 8 ISOFORM X1"/>
    <property type="match status" value="1"/>
</dbReference>
<dbReference type="EMBL" id="KN831771">
    <property type="protein sequence ID" value="KIM46145.1"/>
    <property type="molecule type" value="Genomic_DNA"/>
</dbReference>
<sequence>MTTRTTRRAPLNSVESLLLAQAVWEHGAAQASWPAVAKILSKHPLLSRPKSFFTAQSCHAMYENLMKEADLEIHEDSRSPHAPLNLQLAQKHYRSRYAELRELILAEETRFKTILKEIEDIRAGTRVQETETSHPPPHQIEAGSAEQPPDEILSGSDLVNATELVDSTLETKDASDSHEIVVEENSRPTTAVAEVPGKEKVLHSDASSPTPSTRATNDQPKPLGFEADFELKDEVPTSSPDAETEDNNLADAAVNDLVDAKKLIDEDEQMEGVDTREPTPTSDKQVEQNIELIDQRQEEEEEEANEEEETKEEEEEASQGQEEVALDGDSNEGEIVSSPKSTQQADMETESEPAHTPATETMASEPEPNADEGHSSGLEEPVITTRRSSRRRKSSAASIAPPQTRTRLRSQARLSESDPRVAADSENDDQGGIKEDSPQIDDDQASSPDIGPTRRGKRKASFIAADLIHEKKRMREDSEPADEEDPGPSSHNTRARITRHATRTEEQVALKRFQNVIGMLHSQISQHRNGNIFHNPIKNSEAPDYHEIVKRPMDLKTIKTRFKDGVIGNSLEYQRDIYLMFANAMMYNRPGSDVHAMAEDMMLESEGQIIAFRQTEGLVKRGQRP</sequence>
<reference evidence="6" key="2">
    <citation type="submission" date="2015-01" db="EMBL/GenBank/DDBJ databases">
        <title>Evolutionary Origins and Diversification of the Mycorrhizal Mutualists.</title>
        <authorList>
            <consortium name="DOE Joint Genome Institute"/>
            <consortium name="Mycorrhizal Genomics Consortium"/>
            <person name="Kohler A."/>
            <person name="Kuo A."/>
            <person name="Nagy L.G."/>
            <person name="Floudas D."/>
            <person name="Copeland A."/>
            <person name="Barry K.W."/>
            <person name="Cichocki N."/>
            <person name="Veneault-Fourrey C."/>
            <person name="LaButti K."/>
            <person name="Lindquist E.A."/>
            <person name="Lipzen A."/>
            <person name="Lundell T."/>
            <person name="Morin E."/>
            <person name="Murat C."/>
            <person name="Riley R."/>
            <person name="Ohm R."/>
            <person name="Sun H."/>
            <person name="Tunlid A."/>
            <person name="Henrissat B."/>
            <person name="Grigoriev I.V."/>
            <person name="Hibbett D.S."/>
            <person name="Martin F."/>
        </authorList>
    </citation>
    <scope>NUCLEOTIDE SEQUENCE [LARGE SCALE GENOMIC DNA]</scope>
    <source>
        <strain evidence="6">h7</strain>
    </source>
</reference>
<dbReference type="Pfam" id="PF00439">
    <property type="entry name" value="Bromodomain"/>
    <property type="match status" value="1"/>
</dbReference>
<dbReference type="GO" id="GO:0035267">
    <property type="term" value="C:NuA4 histone acetyltransferase complex"/>
    <property type="evidence" value="ECO:0007669"/>
    <property type="project" value="TreeGrafter"/>
</dbReference>
<evidence type="ECO:0000259" key="4">
    <source>
        <dbReference type="PROSITE" id="PS50014"/>
    </source>
</evidence>
<dbReference type="STRING" id="686832.A0A0C3CBI9"/>
<accession>A0A0C3CBI9</accession>
<feature type="region of interest" description="Disordered" evidence="3">
    <location>
        <begin position="125"/>
        <end position="153"/>
    </location>
</feature>
<evidence type="ECO:0000313" key="6">
    <source>
        <dbReference type="Proteomes" id="UP000053424"/>
    </source>
</evidence>
<gene>
    <name evidence="5" type="ORF">M413DRAFT_441210</name>
</gene>
<dbReference type="GO" id="GO:0006325">
    <property type="term" value="P:chromatin organization"/>
    <property type="evidence" value="ECO:0007669"/>
    <property type="project" value="UniProtKB-ARBA"/>
</dbReference>
<dbReference type="PANTHER" id="PTHR15398">
    <property type="entry name" value="BROMODOMAIN-CONTAINING PROTEIN 8"/>
    <property type="match status" value="1"/>
</dbReference>
<dbReference type="PRINTS" id="PR00503">
    <property type="entry name" value="BROMODOMAIN"/>
</dbReference>
<dbReference type="Proteomes" id="UP000053424">
    <property type="component" value="Unassembled WGS sequence"/>
</dbReference>
<evidence type="ECO:0000256" key="2">
    <source>
        <dbReference type="PROSITE-ProRule" id="PRU00035"/>
    </source>
</evidence>
<dbReference type="HOGENOM" id="CLU_022084_1_0_1"/>
<dbReference type="Gene3D" id="1.20.920.10">
    <property type="entry name" value="Bromodomain-like"/>
    <property type="match status" value="1"/>
</dbReference>
<dbReference type="InterPro" id="IPR001487">
    <property type="entry name" value="Bromodomain"/>
</dbReference>
<organism evidence="5 6">
    <name type="scientific">Hebeloma cylindrosporum</name>
    <dbReference type="NCBI Taxonomy" id="76867"/>
    <lineage>
        <taxon>Eukaryota</taxon>
        <taxon>Fungi</taxon>
        <taxon>Dikarya</taxon>
        <taxon>Basidiomycota</taxon>
        <taxon>Agaricomycotina</taxon>
        <taxon>Agaricomycetes</taxon>
        <taxon>Agaricomycetidae</taxon>
        <taxon>Agaricales</taxon>
        <taxon>Agaricineae</taxon>
        <taxon>Hymenogastraceae</taxon>
        <taxon>Hebeloma</taxon>
    </lineage>
</organism>
<feature type="compositionally biased region" description="Basic and acidic residues" evidence="3">
    <location>
        <begin position="169"/>
        <end position="186"/>
    </location>
</feature>
<evidence type="ECO:0000313" key="5">
    <source>
        <dbReference type="EMBL" id="KIM46145.1"/>
    </source>
</evidence>
<dbReference type="PROSITE" id="PS50014">
    <property type="entry name" value="BROMODOMAIN_2"/>
    <property type="match status" value="1"/>
</dbReference>
<evidence type="ECO:0000256" key="3">
    <source>
        <dbReference type="SAM" id="MobiDB-lite"/>
    </source>
</evidence>
<dbReference type="AlphaFoldDB" id="A0A0C3CBI9"/>
<dbReference type="SMART" id="SM00297">
    <property type="entry name" value="BROMO"/>
    <property type="match status" value="1"/>
</dbReference>
<keyword evidence="1 2" id="KW-0103">Bromodomain</keyword>
<dbReference type="OrthoDB" id="1742084at2759"/>
<protein>
    <recommendedName>
        <fullName evidence="4">Bromo domain-containing protein</fullName>
    </recommendedName>
</protein>
<dbReference type="CDD" id="cd04369">
    <property type="entry name" value="Bromodomain"/>
    <property type="match status" value="1"/>
</dbReference>
<name>A0A0C3CBI9_HEBCY</name>
<feature type="compositionally biased region" description="Polar residues" evidence="3">
    <location>
        <begin position="205"/>
        <end position="219"/>
    </location>
</feature>
<feature type="compositionally biased region" description="Basic and acidic residues" evidence="3">
    <location>
        <begin position="467"/>
        <end position="478"/>
    </location>
</feature>
<evidence type="ECO:0000256" key="1">
    <source>
        <dbReference type="ARBA" id="ARBA00023117"/>
    </source>
</evidence>
<feature type="compositionally biased region" description="Acidic residues" evidence="3">
    <location>
        <begin position="297"/>
        <end position="317"/>
    </location>
</feature>
<reference evidence="5 6" key="1">
    <citation type="submission" date="2014-04" db="EMBL/GenBank/DDBJ databases">
        <authorList>
            <consortium name="DOE Joint Genome Institute"/>
            <person name="Kuo A."/>
            <person name="Gay G."/>
            <person name="Dore J."/>
            <person name="Kohler A."/>
            <person name="Nagy L.G."/>
            <person name="Floudas D."/>
            <person name="Copeland A."/>
            <person name="Barry K.W."/>
            <person name="Cichocki N."/>
            <person name="Veneault-Fourrey C."/>
            <person name="LaButti K."/>
            <person name="Lindquist E.A."/>
            <person name="Lipzen A."/>
            <person name="Lundell T."/>
            <person name="Morin E."/>
            <person name="Murat C."/>
            <person name="Sun H."/>
            <person name="Tunlid A."/>
            <person name="Henrissat B."/>
            <person name="Grigoriev I.V."/>
            <person name="Hibbett D.S."/>
            <person name="Martin F."/>
            <person name="Nordberg H.P."/>
            <person name="Cantor M.N."/>
            <person name="Hua S.X."/>
        </authorList>
    </citation>
    <scope>NUCLEOTIDE SEQUENCE [LARGE SCALE GENOMIC DNA]</scope>
    <source>
        <strain evidence="6">h7</strain>
    </source>
</reference>
<feature type="region of interest" description="Disordered" evidence="3">
    <location>
        <begin position="169"/>
        <end position="502"/>
    </location>
</feature>
<dbReference type="InterPro" id="IPR036427">
    <property type="entry name" value="Bromodomain-like_sf"/>
</dbReference>
<dbReference type="SUPFAM" id="SSF47370">
    <property type="entry name" value="Bromodomain"/>
    <property type="match status" value="1"/>
</dbReference>